<dbReference type="OrthoDB" id="643086at2"/>
<name>A0A1M7QLU9_9BACT</name>
<accession>A0A1M7QLU9</accession>
<dbReference type="InterPro" id="IPR009057">
    <property type="entry name" value="Homeodomain-like_sf"/>
</dbReference>
<evidence type="ECO:0000256" key="3">
    <source>
        <dbReference type="ARBA" id="ARBA00023163"/>
    </source>
</evidence>
<keyword evidence="1" id="KW-0805">Transcription regulation</keyword>
<dbReference type="Pfam" id="PF02311">
    <property type="entry name" value="AraC_binding"/>
    <property type="match status" value="1"/>
</dbReference>
<dbReference type="EMBL" id="FRCY01000020">
    <property type="protein sequence ID" value="SHN32319.1"/>
    <property type="molecule type" value="Genomic_DNA"/>
</dbReference>
<evidence type="ECO:0000256" key="2">
    <source>
        <dbReference type="ARBA" id="ARBA00023125"/>
    </source>
</evidence>
<dbReference type="PRINTS" id="PR00032">
    <property type="entry name" value="HTHARAC"/>
</dbReference>
<evidence type="ECO:0000313" key="5">
    <source>
        <dbReference type="EMBL" id="SHN32319.1"/>
    </source>
</evidence>
<dbReference type="InterPro" id="IPR003313">
    <property type="entry name" value="AraC-bd"/>
</dbReference>
<dbReference type="InterPro" id="IPR014710">
    <property type="entry name" value="RmlC-like_jellyroll"/>
</dbReference>
<dbReference type="PANTHER" id="PTHR43280">
    <property type="entry name" value="ARAC-FAMILY TRANSCRIPTIONAL REGULATOR"/>
    <property type="match status" value="1"/>
</dbReference>
<dbReference type="SUPFAM" id="SSF46689">
    <property type="entry name" value="Homeodomain-like"/>
    <property type="match status" value="1"/>
</dbReference>
<keyword evidence="3" id="KW-0804">Transcription</keyword>
<reference evidence="5 6" key="1">
    <citation type="submission" date="2016-11" db="EMBL/GenBank/DDBJ databases">
        <authorList>
            <person name="Jaros S."/>
            <person name="Januszkiewicz K."/>
            <person name="Wedrychowicz H."/>
        </authorList>
    </citation>
    <scope>NUCLEOTIDE SEQUENCE [LARGE SCALE GENOMIC DNA]</scope>
    <source>
        <strain evidence="5 6">CGMCC 1.6102</strain>
    </source>
</reference>
<organism evidence="5 6">
    <name type="scientific">Cyclobacterium lianum</name>
    <dbReference type="NCBI Taxonomy" id="388280"/>
    <lineage>
        <taxon>Bacteria</taxon>
        <taxon>Pseudomonadati</taxon>
        <taxon>Bacteroidota</taxon>
        <taxon>Cytophagia</taxon>
        <taxon>Cytophagales</taxon>
        <taxon>Cyclobacteriaceae</taxon>
        <taxon>Cyclobacterium</taxon>
    </lineage>
</organism>
<dbReference type="GO" id="GO:0043565">
    <property type="term" value="F:sequence-specific DNA binding"/>
    <property type="evidence" value="ECO:0007669"/>
    <property type="project" value="InterPro"/>
</dbReference>
<evidence type="ECO:0000256" key="1">
    <source>
        <dbReference type="ARBA" id="ARBA00023015"/>
    </source>
</evidence>
<dbReference type="InterPro" id="IPR018060">
    <property type="entry name" value="HTH_AraC"/>
</dbReference>
<evidence type="ECO:0000259" key="4">
    <source>
        <dbReference type="PROSITE" id="PS01124"/>
    </source>
</evidence>
<dbReference type="SUPFAM" id="SSF51215">
    <property type="entry name" value="Regulatory protein AraC"/>
    <property type="match status" value="1"/>
</dbReference>
<feature type="domain" description="HTH araC/xylS-type" evidence="4">
    <location>
        <begin position="193"/>
        <end position="291"/>
    </location>
</feature>
<dbReference type="PROSITE" id="PS01124">
    <property type="entry name" value="HTH_ARAC_FAMILY_2"/>
    <property type="match status" value="1"/>
</dbReference>
<dbReference type="STRING" id="388280.SAMN04488057_12027"/>
<proteinExistence type="predicted"/>
<dbReference type="Gene3D" id="2.60.120.10">
    <property type="entry name" value="Jelly Rolls"/>
    <property type="match status" value="1"/>
</dbReference>
<dbReference type="PANTHER" id="PTHR43280:SF32">
    <property type="entry name" value="TRANSCRIPTIONAL REGULATORY PROTEIN"/>
    <property type="match status" value="1"/>
</dbReference>
<dbReference type="AlphaFoldDB" id="A0A1M7QLU9"/>
<keyword evidence="2 5" id="KW-0238">DNA-binding</keyword>
<keyword evidence="6" id="KW-1185">Reference proteome</keyword>
<dbReference type="Pfam" id="PF12833">
    <property type="entry name" value="HTH_18"/>
    <property type="match status" value="1"/>
</dbReference>
<dbReference type="Proteomes" id="UP000184513">
    <property type="component" value="Unassembled WGS sequence"/>
</dbReference>
<dbReference type="SMART" id="SM00342">
    <property type="entry name" value="HTH_ARAC"/>
    <property type="match status" value="1"/>
</dbReference>
<dbReference type="GO" id="GO:0003700">
    <property type="term" value="F:DNA-binding transcription factor activity"/>
    <property type="evidence" value="ECO:0007669"/>
    <property type="project" value="InterPro"/>
</dbReference>
<evidence type="ECO:0000313" key="6">
    <source>
        <dbReference type="Proteomes" id="UP000184513"/>
    </source>
</evidence>
<dbReference type="InterPro" id="IPR020449">
    <property type="entry name" value="Tscrpt_reg_AraC-type_HTH"/>
</dbReference>
<dbReference type="Gene3D" id="1.10.10.60">
    <property type="entry name" value="Homeodomain-like"/>
    <property type="match status" value="1"/>
</dbReference>
<gene>
    <name evidence="5" type="ORF">SAMN04488057_12027</name>
</gene>
<dbReference type="RefSeq" id="WP_073097752.1">
    <property type="nucleotide sequence ID" value="NZ_FRCY01000020.1"/>
</dbReference>
<protein>
    <submittedName>
        <fullName evidence="5">AraC-type DNA-binding protein</fullName>
    </submittedName>
</protein>
<sequence length="298" mass="35497">MGEPIKTYEMPEVTNQRAFQIYEVQGKTIQNKTYPHETTRPHRHKYYEVCVFVNGAGRHEIDFETHLIHSNSVHFLSPGQVHLISRENDYHGYLMVFSRDFYALEANHEDLLFQMPFFNNPTLVPILNLSPADFRELHELIVQIRKEYLQWNGFTSDILRNYLQIFLIKCKQYYLRYFAEQNKTMDPHFALVQQFNALVEQQFKCIHQVQDYAHMMGLSAANLNKHVRNITGYTAGEIILDRLMLQAKRFLIYTDLSSKQIAYQLNYQDPSYFSRIFKKKTGFSPSEFRRVENEKYQH</sequence>
<dbReference type="InterPro" id="IPR037923">
    <property type="entry name" value="HTH-like"/>
</dbReference>